<dbReference type="Pfam" id="PF00871">
    <property type="entry name" value="Acetate_kinase"/>
    <property type="match status" value="1"/>
</dbReference>
<dbReference type="SUPFAM" id="SSF53067">
    <property type="entry name" value="Actin-like ATPase domain"/>
    <property type="match status" value="2"/>
</dbReference>
<comment type="cofactor">
    <cofactor evidence="6">
        <name>Mg(2+)</name>
        <dbReference type="ChEBI" id="CHEBI:18420"/>
    </cofactor>
    <cofactor evidence="6">
        <name>Mn(2+)</name>
        <dbReference type="ChEBI" id="CHEBI:29035"/>
    </cofactor>
    <text evidence="6">Mg(2+). Can also accept Mn(2+).</text>
</comment>
<feature type="binding site" evidence="6">
    <location>
        <position position="41"/>
    </location>
    <ligand>
        <name>ATP</name>
        <dbReference type="ChEBI" id="CHEBI:30616"/>
    </ligand>
</feature>
<dbReference type="GO" id="GO:0000287">
    <property type="term" value="F:magnesium ion binding"/>
    <property type="evidence" value="ECO:0007669"/>
    <property type="project" value="UniProtKB-UniRule"/>
</dbReference>
<dbReference type="STRING" id="1423812.FD20_GL001218"/>
<keyword evidence="9" id="KW-1185">Reference proteome</keyword>
<comment type="catalytic activity">
    <reaction evidence="6">
        <text>acetate + ATP = acetyl phosphate + ADP</text>
        <dbReference type="Rhea" id="RHEA:11352"/>
        <dbReference type="ChEBI" id="CHEBI:22191"/>
        <dbReference type="ChEBI" id="CHEBI:30089"/>
        <dbReference type="ChEBI" id="CHEBI:30616"/>
        <dbReference type="ChEBI" id="CHEBI:456216"/>
        <dbReference type="EC" id="2.7.2.1"/>
    </reaction>
</comment>
<dbReference type="InterPro" id="IPR043129">
    <property type="entry name" value="ATPase_NBD"/>
</dbReference>
<dbReference type="InterPro" id="IPR000890">
    <property type="entry name" value="Aliphatic_acid_kin_short-chain"/>
</dbReference>
<feature type="binding site" evidence="6">
    <location>
        <begin position="309"/>
        <end position="311"/>
    </location>
    <ligand>
        <name>ATP</name>
        <dbReference type="ChEBI" id="CHEBI:30616"/>
    </ligand>
</feature>
<feature type="site" description="Transition state stabilizer" evidence="6">
    <location>
        <position position="266"/>
    </location>
</feature>
<dbReference type="GO" id="GO:0008776">
    <property type="term" value="F:acetate kinase activity"/>
    <property type="evidence" value="ECO:0007669"/>
    <property type="project" value="UniProtKB-UniRule"/>
</dbReference>
<dbReference type="PATRIC" id="fig|1423812.3.peg.1301"/>
<dbReference type="Proteomes" id="UP000051155">
    <property type="component" value="Unassembled WGS sequence"/>
</dbReference>
<comment type="pathway">
    <text evidence="6">Metabolic intermediate biosynthesis; acetyl-CoA biosynthesis; acetyl-CoA from acetate: step 1/2.</text>
</comment>
<comment type="caution">
    <text evidence="6">Lacks conserved residue(s) required for the propagation of feature annotation.</text>
</comment>
<dbReference type="GO" id="GO:0005737">
    <property type="term" value="C:cytoplasm"/>
    <property type="evidence" value="ECO:0007669"/>
    <property type="project" value="UniProtKB-SubCell"/>
</dbReference>
<dbReference type="PRINTS" id="PR00471">
    <property type="entry name" value="ACETATEKNASE"/>
</dbReference>
<evidence type="ECO:0000256" key="6">
    <source>
        <dbReference type="HAMAP-Rule" id="MF_00020"/>
    </source>
</evidence>
<dbReference type="EMBL" id="AZEG01000026">
    <property type="protein sequence ID" value="KRL36527.1"/>
    <property type="molecule type" value="Genomic_DNA"/>
</dbReference>
<dbReference type="GO" id="GO:0006085">
    <property type="term" value="P:acetyl-CoA biosynthetic process"/>
    <property type="evidence" value="ECO:0007669"/>
    <property type="project" value="UniProtKB-UniRule"/>
</dbReference>
<reference evidence="8 9" key="1">
    <citation type="journal article" date="2015" name="Genome Announc.">
        <title>Expanding the biotechnology potential of lactobacilli through comparative genomics of 213 strains and associated genera.</title>
        <authorList>
            <person name="Sun Z."/>
            <person name="Harris H.M."/>
            <person name="McCann A."/>
            <person name="Guo C."/>
            <person name="Argimon S."/>
            <person name="Zhang W."/>
            <person name="Yang X."/>
            <person name="Jeffery I.B."/>
            <person name="Cooney J.C."/>
            <person name="Kagawa T.F."/>
            <person name="Liu W."/>
            <person name="Song Y."/>
            <person name="Salvetti E."/>
            <person name="Wrobel A."/>
            <person name="Rasinkangas P."/>
            <person name="Parkhill J."/>
            <person name="Rea M.C."/>
            <person name="O'Sullivan O."/>
            <person name="Ritari J."/>
            <person name="Douillard F.P."/>
            <person name="Paul Ross R."/>
            <person name="Yang R."/>
            <person name="Briner A.E."/>
            <person name="Felis G.E."/>
            <person name="de Vos W.M."/>
            <person name="Barrangou R."/>
            <person name="Klaenhammer T.R."/>
            <person name="Caufield P.W."/>
            <person name="Cui Y."/>
            <person name="Zhang H."/>
            <person name="O'Toole P.W."/>
        </authorList>
    </citation>
    <scope>NUCLEOTIDE SEQUENCE [LARGE SCALE GENOMIC DNA]</scope>
    <source>
        <strain evidence="8 9">DSM 19971</strain>
    </source>
</reference>
<dbReference type="AlphaFoldDB" id="A0A0R1PVK7"/>
<dbReference type="PROSITE" id="PS01076">
    <property type="entry name" value="ACETATE_KINASE_2"/>
    <property type="match status" value="1"/>
</dbReference>
<dbReference type="PANTHER" id="PTHR21060">
    <property type="entry name" value="ACETATE KINASE"/>
    <property type="match status" value="1"/>
</dbReference>
<feature type="binding site" evidence="6">
    <location>
        <position position="409"/>
    </location>
    <ligand>
        <name>Mg(2+)</name>
        <dbReference type="ChEBI" id="CHEBI:18420"/>
    </ligand>
</feature>
<accession>A0A0R1PVK7</accession>
<dbReference type="HAMAP" id="MF_00020">
    <property type="entry name" value="Acetate_kinase"/>
    <property type="match status" value="1"/>
</dbReference>
<evidence type="ECO:0000256" key="2">
    <source>
        <dbReference type="ARBA" id="ARBA00022679"/>
    </source>
</evidence>
<dbReference type="GO" id="GO:0005524">
    <property type="term" value="F:ATP binding"/>
    <property type="evidence" value="ECO:0007669"/>
    <property type="project" value="UniProtKB-KW"/>
</dbReference>
<feature type="binding site" evidence="6">
    <location>
        <position position="34"/>
    </location>
    <ligand>
        <name>Mg(2+)</name>
        <dbReference type="ChEBI" id="CHEBI:18420"/>
    </ligand>
</feature>
<evidence type="ECO:0000256" key="7">
    <source>
        <dbReference type="RuleBase" id="RU003835"/>
    </source>
</evidence>
<dbReference type="GO" id="GO:0006083">
    <property type="term" value="P:acetate metabolic process"/>
    <property type="evidence" value="ECO:0007669"/>
    <property type="project" value="TreeGrafter"/>
</dbReference>
<dbReference type="PANTHER" id="PTHR21060:SF15">
    <property type="entry name" value="ACETATE KINASE-RELATED"/>
    <property type="match status" value="1"/>
</dbReference>
<dbReference type="EC" id="2.7.2.1" evidence="6"/>
<keyword evidence="2 6" id="KW-0808">Transferase</keyword>
<evidence type="ECO:0000313" key="9">
    <source>
        <dbReference type="Proteomes" id="UP000051155"/>
    </source>
</evidence>
<comment type="function">
    <text evidence="6">Catalyzes the formation of acetyl phosphate from acetate and ATP. Can also catalyze the reverse reaction.</text>
</comment>
<dbReference type="NCBIfam" id="TIGR00016">
    <property type="entry name" value="ackA"/>
    <property type="match status" value="1"/>
</dbReference>
<dbReference type="PIRSF" id="PIRSF000722">
    <property type="entry name" value="Acetate_prop_kin"/>
    <property type="match status" value="1"/>
</dbReference>
<proteinExistence type="inferred from homology"/>
<dbReference type="CDD" id="cd24010">
    <property type="entry name" value="ASKHA_NBD_AcK_PK"/>
    <property type="match status" value="1"/>
</dbReference>
<evidence type="ECO:0000256" key="1">
    <source>
        <dbReference type="ARBA" id="ARBA00008748"/>
    </source>
</evidence>
<keyword evidence="6" id="KW-0963">Cytoplasm</keyword>
<keyword evidence="6" id="KW-0460">Magnesium</keyword>
<name>A0A0R1PVK7_9LACO</name>
<sequence>MKSVYYYICELNHIIDNDSTLIGGMIMEKILAVNSGSSTLKIRLFEMPSEKSLVSILFDPINANYCNITFKEDNFQNKLHLDTAIDYTEAIELALKLLKKYHVITAFTEIHGVGHRIVAGGEKFTSSTVITDGVLQDIESLAEFAPLHNPANAKGIRATERLLPHARQVAVFDTSFHSSMEKKNYLYALPYDYYRTLKVRKYGAHGTSHRYVAMQAAKLMKKPLNSLKLITLHLGAGASVTAIKNGKSVDTSMGFSPVSGLVMGTRSGDIDPSALFYLMHKGAIKNIDDCLTILNKKSGLLGISEMSNDMRVLEEQAASNPQVKLAIDMFVKKIIDFIGAYWLELGGADALVFTGGIGEKDAAMRARIAAKLEPLNIFPAAEGQRTAKHELDFTGKGSAAKLLMIPTNEELMIARDVFSLNSAHNHDNDRELSL</sequence>
<comment type="subunit">
    <text evidence="6">Homodimer.</text>
</comment>
<feature type="binding site" evidence="6">
    <location>
        <begin position="233"/>
        <end position="237"/>
    </location>
    <ligand>
        <name>ATP</name>
        <dbReference type="ChEBI" id="CHEBI:30616"/>
    </ligand>
</feature>
<evidence type="ECO:0000256" key="5">
    <source>
        <dbReference type="ARBA" id="ARBA00022840"/>
    </source>
</evidence>
<comment type="caution">
    <text evidence="8">The sequence shown here is derived from an EMBL/GenBank/DDBJ whole genome shotgun (WGS) entry which is preliminary data.</text>
</comment>
<gene>
    <name evidence="6" type="primary">ackA</name>
    <name evidence="8" type="ORF">FD20_GL001218</name>
</gene>
<dbReference type="InterPro" id="IPR023865">
    <property type="entry name" value="Aliphatic_acid_kinase_CS"/>
</dbReference>
<comment type="subcellular location">
    <subcellularLocation>
        <location evidence="6">Cytoplasm</location>
    </subcellularLocation>
</comment>
<feature type="active site" description="Proton donor/acceptor" evidence="6">
    <location>
        <position position="173"/>
    </location>
</feature>
<keyword evidence="6" id="KW-0479">Metal-binding</keyword>
<evidence type="ECO:0000256" key="3">
    <source>
        <dbReference type="ARBA" id="ARBA00022741"/>
    </source>
</evidence>
<organism evidence="8 9">
    <name type="scientific">Liquorilactobacillus uvarum DSM 19971</name>
    <dbReference type="NCBI Taxonomy" id="1423812"/>
    <lineage>
        <taxon>Bacteria</taxon>
        <taxon>Bacillati</taxon>
        <taxon>Bacillota</taxon>
        <taxon>Bacilli</taxon>
        <taxon>Lactobacillales</taxon>
        <taxon>Lactobacillaceae</taxon>
        <taxon>Liquorilactobacillus</taxon>
    </lineage>
</organism>
<dbReference type="Gene3D" id="3.30.420.40">
    <property type="match status" value="2"/>
</dbReference>
<evidence type="ECO:0000256" key="4">
    <source>
        <dbReference type="ARBA" id="ARBA00022777"/>
    </source>
</evidence>
<feature type="site" description="Transition state stabilizer" evidence="6">
    <location>
        <position position="205"/>
    </location>
</feature>
<evidence type="ECO:0000313" key="8">
    <source>
        <dbReference type="EMBL" id="KRL36527.1"/>
    </source>
</evidence>
<feature type="binding site" evidence="6">
    <location>
        <position position="116"/>
    </location>
    <ligand>
        <name>substrate</name>
    </ligand>
</feature>
<keyword evidence="5 6" id="KW-0067">ATP-binding</keyword>
<keyword evidence="4 6" id="KW-0418">Kinase</keyword>
<keyword evidence="3 6" id="KW-0547">Nucleotide-binding</keyword>
<dbReference type="PROSITE" id="PS01075">
    <property type="entry name" value="ACETATE_KINASE_1"/>
    <property type="match status" value="1"/>
</dbReference>
<dbReference type="InterPro" id="IPR004372">
    <property type="entry name" value="Ac/propionate_kinase"/>
</dbReference>
<protein>
    <recommendedName>
        <fullName evidence="6">Acetate kinase</fullName>
        <ecNumber evidence="6">2.7.2.1</ecNumber>
    </recommendedName>
    <alternativeName>
        <fullName evidence="6">Acetokinase</fullName>
    </alternativeName>
</protein>
<comment type="similarity">
    <text evidence="1 6 7">Belongs to the acetokinase family.</text>
</comment>
<dbReference type="UniPathway" id="UPA00340">
    <property type="reaction ID" value="UER00458"/>
</dbReference>